<name>A0A7C4KJF7_9CHLR</name>
<feature type="transmembrane region" description="Helical" evidence="2">
    <location>
        <begin position="147"/>
        <end position="164"/>
    </location>
</feature>
<keyword evidence="2" id="KW-0472">Membrane</keyword>
<gene>
    <name evidence="3" type="ORF">ENT37_06350</name>
</gene>
<feature type="transmembrane region" description="Helical" evidence="2">
    <location>
        <begin position="243"/>
        <end position="262"/>
    </location>
</feature>
<evidence type="ECO:0000256" key="2">
    <source>
        <dbReference type="SAM" id="Phobius"/>
    </source>
</evidence>
<feature type="transmembrane region" description="Helical" evidence="2">
    <location>
        <begin position="46"/>
        <end position="64"/>
    </location>
</feature>
<proteinExistence type="predicted"/>
<dbReference type="PANTHER" id="PTHR20992">
    <property type="entry name" value="AT15442P-RELATED"/>
    <property type="match status" value="1"/>
</dbReference>
<feature type="transmembrane region" description="Helical" evidence="2">
    <location>
        <begin position="171"/>
        <end position="194"/>
    </location>
</feature>
<comment type="caution">
    <text evidence="3">The sequence shown here is derived from an EMBL/GenBank/DDBJ whole genome shotgun (WGS) entry which is preliminary data.</text>
</comment>
<reference evidence="3" key="1">
    <citation type="journal article" date="2020" name="mSystems">
        <title>Genome- and Community-Level Interaction Insights into Carbon Utilization and Element Cycling Functions of Hydrothermarchaeota in Hydrothermal Sediment.</title>
        <authorList>
            <person name="Zhou Z."/>
            <person name="Liu Y."/>
            <person name="Xu W."/>
            <person name="Pan J."/>
            <person name="Luo Z.H."/>
            <person name="Li M."/>
        </authorList>
    </citation>
    <scope>NUCLEOTIDE SEQUENCE [LARGE SCALE GENOMIC DNA]</scope>
    <source>
        <strain evidence="3">SpSt-573</strain>
    </source>
</reference>
<accession>A0A7C4KJF7</accession>
<evidence type="ECO:0000313" key="3">
    <source>
        <dbReference type="EMBL" id="HGS21471.1"/>
    </source>
</evidence>
<keyword evidence="2" id="KW-0812">Transmembrane</keyword>
<feature type="transmembrane region" description="Helical" evidence="2">
    <location>
        <begin position="105"/>
        <end position="127"/>
    </location>
</feature>
<feature type="region of interest" description="Disordered" evidence="1">
    <location>
        <begin position="352"/>
        <end position="384"/>
    </location>
</feature>
<dbReference type="PANTHER" id="PTHR20992:SF9">
    <property type="entry name" value="AT15442P-RELATED"/>
    <property type="match status" value="1"/>
</dbReference>
<dbReference type="Pfam" id="PF04087">
    <property type="entry name" value="DUF389"/>
    <property type="match status" value="1"/>
</dbReference>
<feature type="transmembrane region" description="Helical" evidence="2">
    <location>
        <begin position="200"/>
        <end position="223"/>
    </location>
</feature>
<feature type="transmembrane region" description="Helical" evidence="2">
    <location>
        <begin position="70"/>
        <end position="93"/>
    </location>
</feature>
<sequence length="480" mass="52498">MRQSEKRSPSFTEKLLRTFWNGARPLTAAEREEIITELIPLSSPGFDFFLLVVLSTSIATLGLLTDSPAVIIGAMLVAPLMSPILTIGMASVIGDSRMLSSALSALLRGAFLSVFLSFALTIININLPILYLQQLPQEVISRTHPSPIDLVIALAGGFAAAYALTRDNLSAALPGVAIATALMPPLCTIGIGLAFNNMDIAAGATLLFITNTVTIAFAAGMVFFLRGFGSRRIRKERRLPQSLFLSAGLMTLLLFPLTYYSVQFFKDANDNRMIREVIIDNVTRLNGSELDSMSIHRNPEGLEIVLTIRTNRLLRYDQVVSLQEFLVKELNQPVSLKVNQVFAERLDPLLPPTSTPTRTLTSTVTLGPSPTSTSTLTPTQSPTATPTFTLTVTQTLTPTATSLPQQVQVGPVTIPPLRIYQEPGGPVIGYIEVGRPMYRLYRTEIYQGLVWIQIRDSENRIGWIPEVYLRTVTPQPGATP</sequence>
<feature type="compositionally biased region" description="Low complexity" evidence="1">
    <location>
        <begin position="355"/>
        <end position="384"/>
    </location>
</feature>
<evidence type="ECO:0000256" key="1">
    <source>
        <dbReference type="SAM" id="MobiDB-lite"/>
    </source>
</evidence>
<dbReference type="AlphaFoldDB" id="A0A7C4KJF7"/>
<protein>
    <submittedName>
        <fullName evidence="3">DUF389 domain-containing protein</fullName>
    </submittedName>
</protein>
<organism evidence="3">
    <name type="scientific">Anaerolinea thermolimosa</name>
    <dbReference type="NCBI Taxonomy" id="229919"/>
    <lineage>
        <taxon>Bacteria</taxon>
        <taxon>Bacillati</taxon>
        <taxon>Chloroflexota</taxon>
        <taxon>Anaerolineae</taxon>
        <taxon>Anaerolineales</taxon>
        <taxon>Anaerolineaceae</taxon>
        <taxon>Anaerolinea</taxon>
    </lineage>
</organism>
<dbReference type="EMBL" id="DSYK01000317">
    <property type="protein sequence ID" value="HGS21471.1"/>
    <property type="molecule type" value="Genomic_DNA"/>
</dbReference>
<dbReference type="InterPro" id="IPR005240">
    <property type="entry name" value="DUF389"/>
</dbReference>
<keyword evidence="2" id="KW-1133">Transmembrane helix</keyword>